<keyword evidence="2" id="KW-0315">Glutamine amidotransferase</keyword>
<organism evidence="2 3">
    <name type="scientific">Actinomadura spongiicola</name>
    <dbReference type="NCBI Taxonomy" id="2303421"/>
    <lineage>
        <taxon>Bacteria</taxon>
        <taxon>Bacillati</taxon>
        <taxon>Actinomycetota</taxon>
        <taxon>Actinomycetes</taxon>
        <taxon>Streptosporangiales</taxon>
        <taxon>Thermomonosporaceae</taxon>
        <taxon>Actinomadura</taxon>
    </lineage>
</organism>
<keyword evidence="3" id="KW-1185">Reference proteome</keyword>
<dbReference type="PANTHER" id="PTHR42695">
    <property type="entry name" value="GLUTAMINE AMIDOTRANSFERASE YLR126C-RELATED"/>
    <property type="match status" value="1"/>
</dbReference>
<dbReference type="GO" id="GO:0005829">
    <property type="term" value="C:cytosol"/>
    <property type="evidence" value="ECO:0007669"/>
    <property type="project" value="TreeGrafter"/>
</dbReference>
<reference evidence="2 3" key="1">
    <citation type="submission" date="2018-08" db="EMBL/GenBank/DDBJ databases">
        <title>Actinomadura spongicola sp. nov., isolated from marine sponge Leucetta chagosensis.</title>
        <authorList>
            <person name="Li L."/>
            <person name="Lin H.W."/>
        </authorList>
    </citation>
    <scope>NUCLEOTIDE SEQUENCE [LARGE SCALE GENOMIC DNA]</scope>
    <source>
        <strain evidence="2 3">LHW52907</strain>
    </source>
</reference>
<protein>
    <submittedName>
        <fullName evidence="2">Type 1 glutamine amidotransferase</fullName>
    </submittedName>
</protein>
<dbReference type="InterPro" id="IPR029062">
    <property type="entry name" value="Class_I_gatase-like"/>
</dbReference>
<evidence type="ECO:0000313" key="2">
    <source>
        <dbReference type="EMBL" id="RFS83176.1"/>
    </source>
</evidence>
<comment type="caution">
    <text evidence="2">The sequence shown here is derived from an EMBL/GenBank/DDBJ whole genome shotgun (WGS) entry which is preliminary data.</text>
</comment>
<dbReference type="InterPro" id="IPR017926">
    <property type="entry name" value="GATASE"/>
</dbReference>
<dbReference type="OrthoDB" id="5196541at2"/>
<dbReference type="RefSeq" id="WP_117401873.1">
    <property type="nucleotide sequence ID" value="NZ_QVNQ01000007.1"/>
</dbReference>
<accession>A0A372GCR0</accession>
<dbReference type="GO" id="GO:0016740">
    <property type="term" value="F:transferase activity"/>
    <property type="evidence" value="ECO:0007669"/>
    <property type="project" value="UniProtKB-KW"/>
</dbReference>
<gene>
    <name evidence="2" type="ORF">D0T12_23755</name>
</gene>
<dbReference type="InterPro" id="IPR044992">
    <property type="entry name" value="ChyE-like"/>
</dbReference>
<evidence type="ECO:0000259" key="1">
    <source>
        <dbReference type="Pfam" id="PF00117"/>
    </source>
</evidence>
<dbReference type="Proteomes" id="UP000262882">
    <property type="component" value="Unassembled WGS sequence"/>
</dbReference>
<dbReference type="PANTHER" id="PTHR42695:SF5">
    <property type="entry name" value="GLUTAMINE AMIDOTRANSFERASE YLR126C-RELATED"/>
    <property type="match status" value="1"/>
</dbReference>
<sequence>MRALIVQHDHVSPSGPVGERLVARGFEITEMVVVPEERHHTPNVRCDFPDPREWDLIVPMGAPWSVDDPKVASWVKPELAMLAEAHDAGVPVLGICFGGQALAAALGGGVERAPRAEMGWVEIETDDPELVAPGPWFHFHYDRWILPPGAVEVARDEVCSQAFVLGRSMGVQFHPEITPEEFRLWMAQGGDPHMRAEGVDPDELMVEIKRTESESARRTHALIDAFLDRVAWRTPR</sequence>
<dbReference type="CDD" id="cd01741">
    <property type="entry name" value="GATase1_1"/>
    <property type="match status" value="1"/>
</dbReference>
<dbReference type="Gene3D" id="3.40.50.880">
    <property type="match status" value="1"/>
</dbReference>
<keyword evidence="2" id="KW-0808">Transferase</keyword>
<dbReference type="PROSITE" id="PS51273">
    <property type="entry name" value="GATASE_TYPE_1"/>
    <property type="match status" value="1"/>
</dbReference>
<name>A0A372GCR0_9ACTN</name>
<feature type="domain" description="Glutamine amidotransferase" evidence="1">
    <location>
        <begin position="55"/>
        <end position="182"/>
    </location>
</feature>
<dbReference type="EMBL" id="QVNQ01000007">
    <property type="protein sequence ID" value="RFS83176.1"/>
    <property type="molecule type" value="Genomic_DNA"/>
</dbReference>
<dbReference type="SUPFAM" id="SSF52317">
    <property type="entry name" value="Class I glutamine amidotransferase-like"/>
    <property type="match status" value="1"/>
</dbReference>
<dbReference type="Pfam" id="PF00117">
    <property type="entry name" value="GATase"/>
    <property type="match status" value="1"/>
</dbReference>
<dbReference type="AlphaFoldDB" id="A0A372GCR0"/>
<evidence type="ECO:0000313" key="3">
    <source>
        <dbReference type="Proteomes" id="UP000262882"/>
    </source>
</evidence>
<proteinExistence type="predicted"/>